<dbReference type="GO" id="GO:0016887">
    <property type="term" value="F:ATP hydrolysis activity"/>
    <property type="evidence" value="ECO:0007669"/>
    <property type="project" value="InterPro"/>
</dbReference>
<dbReference type="InterPro" id="IPR003439">
    <property type="entry name" value="ABC_transporter-like_ATP-bd"/>
</dbReference>
<dbReference type="GO" id="GO:0016020">
    <property type="term" value="C:membrane"/>
    <property type="evidence" value="ECO:0007669"/>
    <property type="project" value="InterPro"/>
</dbReference>
<dbReference type="AlphaFoldDB" id="A0A3G8H3A9"/>
<evidence type="ECO:0000256" key="3">
    <source>
        <dbReference type="ARBA" id="ARBA00022475"/>
    </source>
</evidence>
<dbReference type="InterPro" id="IPR003593">
    <property type="entry name" value="AAA+_ATPase"/>
</dbReference>
<dbReference type="CDD" id="cd03220">
    <property type="entry name" value="ABC_KpsT_Wzt"/>
    <property type="match status" value="1"/>
</dbReference>
<keyword evidence="4" id="KW-0472">Membrane</keyword>
<comment type="similarity">
    <text evidence="1">Belongs to the ABC transporter superfamily.</text>
</comment>
<dbReference type="Gene3D" id="3.40.50.300">
    <property type="entry name" value="P-loop containing nucleotide triphosphate hydrolases"/>
    <property type="match status" value="1"/>
</dbReference>
<protein>
    <submittedName>
        <fullName evidence="8">ABC transporter ATP-binding protein</fullName>
    </submittedName>
</protein>
<dbReference type="SUPFAM" id="SSF52540">
    <property type="entry name" value="P-loop containing nucleoside triphosphate hydrolases"/>
    <property type="match status" value="1"/>
</dbReference>
<keyword evidence="4" id="KW-0997">Cell inner membrane</keyword>
<keyword evidence="6 8" id="KW-0067">ATP-binding</keyword>
<dbReference type="InterPro" id="IPR017871">
    <property type="entry name" value="ABC_transporter-like_CS"/>
</dbReference>
<feature type="domain" description="ABC transporter" evidence="7">
    <location>
        <begin position="2"/>
        <end position="220"/>
    </location>
</feature>
<dbReference type="GO" id="GO:0005524">
    <property type="term" value="F:ATP binding"/>
    <property type="evidence" value="ECO:0007669"/>
    <property type="project" value="UniProtKB-KW"/>
</dbReference>
<name>A0A3G8H3A9_9BURK</name>
<dbReference type="RefSeq" id="WP_124684600.1">
    <property type="nucleotide sequence ID" value="NZ_CP033969.1"/>
</dbReference>
<dbReference type="GO" id="GO:0140359">
    <property type="term" value="F:ABC-type transporter activity"/>
    <property type="evidence" value="ECO:0007669"/>
    <property type="project" value="InterPro"/>
</dbReference>
<dbReference type="PROSITE" id="PS00211">
    <property type="entry name" value="ABC_TRANSPORTER_1"/>
    <property type="match status" value="1"/>
</dbReference>
<dbReference type="EMBL" id="CP033969">
    <property type="protein sequence ID" value="AZG14846.1"/>
    <property type="molecule type" value="Genomic_DNA"/>
</dbReference>
<reference evidence="9" key="1">
    <citation type="submission" date="2018-11" db="EMBL/GenBank/DDBJ databases">
        <title>FDA dAtabase for Regulatory Grade micrObial Sequences (FDA-ARGOS): Supporting development and validation of Infectious Disease Dx tests.</title>
        <authorList>
            <person name="Goldberg B."/>
            <person name="Campos J."/>
            <person name="Tallon L."/>
            <person name="Sadzewicz L."/>
            <person name="Zhao X."/>
            <person name="Vavikolanu K."/>
            <person name="Mehta A."/>
            <person name="Aluvathingal J."/>
            <person name="Nadendla S."/>
            <person name="Geyer C."/>
            <person name="Nandy P."/>
            <person name="Yan Y."/>
            <person name="Sichtig H."/>
        </authorList>
    </citation>
    <scope>NUCLEOTIDE SEQUENCE [LARGE SCALE GENOMIC DNA]</scope>
    <source>
        <strain evidence="9">FDAARGOS_614</strain>
    </source>
</reference>
<dbReference type="Proteomes" id="UP000270411">
    <property type="component" value="Chromosome 1"/>
</dbReference>
<evidence type="ECO:0000313" key="8">
    <source>
        <dbReference type="EMBL" id="AZG14846.1"/>
    </source>
</evidence>
<evidence type="ECO:0000259" key="7">
    <source>
        <dbReference type="PROSITE" id="PS50893"/>
    </source>
</evidence>
<gene>
    <name evidence="8" type="ORF">EHF44_16235</name>
</gene>
<accession>A0A3G8H3A9</accession>
<dbReference type="InterPro" id="IPR050683">
    <property type="entry name" value="Bact_Polysacc_Export_ATP-bd"/>
</dbReference>
<dbReference type="PANTHER" id="PTHR46743">
    <property type="entry name" value="TEICHOIC ACIDS EXPORT ATP-BINDING PROTEIN TAGH"/>
    <property type="match status" value="1"/>
</dbReference>
<sequence>MISFQNVSKRYLVGHVPTTVLQNVSFTIGRGTALGICGANGAGKSTLMRLAAGVELPTSGQVQRTFSVSWPLGYSSAFQSSLTGADNARFIARVYGKPIDDTLAFVNDFAELGRYFRMPVHAYSAGMSARLAFAISLAVDFDCYLIDEVTAAGDARFRQRCHDALRARLANAALIMVSHDPSTLTDFCNTGAVLHNGTLRRFDTIDDALHAHHDLQRAPA</sequence>
<dbReference type="InterPro" id="IPR015860">
    <property type="entry name" value="ABC_transpr_TagH-like"/>
</dbReference>
<dbReference type="PROSITE" id="PS50893">
    <property type="entry name" value="ABC_TRANSPORTER_2"/>
    <property type="match status" value="1"/>
</dbReference>
<evidence type="ECO:0000256" key="2">
    <source>
        <dbReference type="ARBA" id="ARBA00022448"/>
    </source>
</evidence>
<keyword evidence="3" id="KW-1003">Cell membrane</keyword>
<proteinExistence type="inferred from homology"/>
<dbReference type="KEGG" id="cpau:EHF44_16235"/>
<dbReference type="OrthoDB" id="9778870at2"/>
<keyword evidence="2" id="KW-0813">Transport</keyword>
<dbReference type="Pfam" id="PF00005">
    <property type="entry name" value="ABC_tran"/>
    <property type="match status" value="1"/>
</dbReference>
<evidence type="ECO:0000256" key="5">
    <source>
        <dbReference type="ARBA" id="ARBA00022741"/>
    </source>
</evidence>
<evidence type="ECO:0000256" key="4">
    <source>
        <dbReference type="ARBA" id="ARBA00022519"/>
    </source>
</evidence>
<evidence type="ECO:0000256" key="6">
    <source>
        <dbReference type="ARBA" id="ARBA00022840"/>
    </source>
</evidence>
<dbReference type="SMART" id="SM00382">
    <property type="entry name" value="AAA"/>
    <property type="match status" value="1"/>
</dbReference>
<evidence type="ECO:0000256" key="1">
    <source>
        <dbReference type="ARBA" id="ARBA00005417"/>
    </source>
</evidence>
<dbReference type="InterPro" id="IPR027417">
    <property type="entry name" value="P-loop_NTPase"/>
</dbReference>
<evidence type="ECO:0000313" key="9">
    <source>
        <dbReference type="Proteomes" id="UP000270411"/>
    </source>
</evidence>
<dbReference type="PANTHER" id="PTHR46743:SF2">
    <property type="entry name" value="TEICHOIC ACIDS EXPORT ATP-BINDING PROTEIN TAGH"/>
    <property type="match status" value="1"/>
</dbReference>
<keyword evidence="5" id="KW-0547">Nucleotide-binding</keyword>
<organism evidence="8 9">
    <name type="scientific">Cupriavidus pauculus</name>
    <dbReference type="NCBI Taxonomy" id="82633"/>
    <lineage>
        <taxon>Bacteria</taxon>
        <taxon>Pseudomonadati</taxon>
        <taxon>Pseudomonadota</taxon>
        <taxon>Betaproteobacteria</taxon>
        <taxon>Burkholderiales</taxon>
        <taxon>Burkholderiaceae</taxon>
        <taxon>Cupriavidus</taxon>
    </lineage>
</organism>